<keyword evidence="2" id="KW-1133">Transmembrane helix</keyword>
<dbReference type="RefSeq" id="WP_123184779.1">
    <property type="nucleotide sequence ID" value="NZ_CANSOV010000005.1"/>
</dbReference>
<comment type="similarity">
    <text evidence="1">Belongs to the glycosyltransferase 2 family.</text>
</comment>
<sequence>MPLMSIVVPCYNEEAVLAAFLEECGRVALDMHVAQGLDFEFVFVDDGSKDGTLAALRQARPAGEGCRIRWVSFSRNFGKEAAIYAGLAAAHGDYVALMDADLQDPPALLPEMYDRMQTIGCDCVATRRSNRKGEAPLRSALSRAFYHIINAFSDVEFVSGERDYRLMRRSVVDAILALGERNRFTKGFYGWVGFDTEWISYENVERRAGDTKWSMAGLFRYALNGIMGFSTTPLQVASLGSLVLFATLIVAVAFIVVRYVMFGDPVAGWASTACIILFVGSLQLFCLGVLGQYLAKTYLEAKGRPLYIVKETSDE</sequence>
<name>A0A3N0AEZ8_9ACTN</name>
<dbReference type="InterPro" id="IPR001173">
    <property type="entry name" value="Glyco_trans_2-like"/>
</dbReference>
<dbReference type="PANTHER" id="PTHR48090">
    <property type="entry name" value="UNDECAPRENYL-PHOSPHATE 4-DEOXY-4-FORMAMIDO-L-ARABINOSE TRANSFERASE-RELATED"/>
    <property type="match status" value="1"/>
</dbReference>
<proteinExistence type="inferred from homology"/>
<gene>
    <name evidence="5" type="ORF">E5982_02045</name>
    <name evidence="4" type="ORF">FHR31_000141</name>
</gene>
<feature type="transmembrane region" description="Helical" evidence="2">
    <location>
        <begin position="267"/>
        <end position="295"/>
    </location>
</feature>
<keyword evidence="2" id="KW-0812">Transmembrane</keyword>
<dbReference type="Pfam" id="PF00535">
    <property type="entry name" value="Glycos_transf_2"/>
    <property type="match status" value="1"/>
</dbReference>
<dbReference type="GO" id="GO:0016740">
    <property type="term" value="F:transferase activity"/>
    <property type="evidence" value="ECO:0007669"/>
    <property type="project" value="UniProtKB-KW"/>
</dbReference>
<evidence type="ECO:0000313" key="6">
    <source>
        <dbReference type="Proteomes" id="UP000309454"/>
    </source>
</evidence>
<reference evidence="5 6" key="1">
    <citation type="submission" date="2019-04" db="EMBL/GenBank/DDBJ databases">
        <title>Microbes associate with the intestines of laboratory mice.</title>
        <authorList>
            <person name="Navarre W."/>
            <person name="Wong E."/>
            <person name="Huang K.C."/>
            <person name="Tropini C."/>
            <person name="Ng K."/>
            <person name="Yu B."/>
        </authorList>
    </citation>
    <scope>NUCLEOTIDE SEQUENCE [LARGE SCALE GENOMIC DNA]</scope>
    <source>
        <strain evidence="5 6">NM48_B13</strain>
    </source>
</reference>
<dbReference type="Proteomes" id="UP000309454">
    <property type="component" value="Unassembled WGS sequence"/>
</dbReference>
<dbReference type="InterPro" id="IPR050256">
    <property type="entry name" value="Glycosyltransferase_2"/>
</dbReference>
<evidence type="ECO:0000313" key="5">
    <source>
        <dbReference type="EMBL" id="TJW12402.1"/>
    </source>
</evidence>
<organism evidence="5 6">
    <name type="scientific">Parvibacter caecicola</name>
    <dbReference type="NCBI Taxonomy" id="747645"/>
    <lineage>
        <taxon>Bacteria</taxon>
        <taxon>Bacillati</taxon>
        <taxon>Actinomycetota</taxon>
        <taxon>Coriobacteriia</taxon>
        <taxon>Coriobacteriales</taxon>
        <taxon>Coriobacteriaceae</taxon>
        <taxon>Parvibacter</taxon>
    </lineage>
</organism>
<keyword evidence="5" id="KW-0808">Transferase</keyword>
<accession>A0A3N0AEZ8</accession>
<dbReference type="PANTHER" id="PTHR48090:SF8">
    <property type="entry name" value="GLYCOSYLTRANSFERASE CSBB-RELATED"/>
    <property type="match status" value="1"/>
</dbReference>
<protein>
    <submittedName>
        <fullName evidence="4 5">Glycosyltransferase</fullName>
    </submittedName>
</protein>
<evidence type="ECO:0000256" key="2">
    <source>
        <dbReference type="SAM" id="Phobius"/>
    </source>
</evidence>
<dbReference type="GO" id="GO:0005886">
    <property type="term" value="C:plasma membrane"/>
    <property type="evidence" value="ECO:0007669"/>
    <property type="project" value="TreeGrafter"/>
</dbReference>
<reference evidence="4 7" key="2">
    <citation type="submission" date="2020-08" db="EMBL/GenBank/DDBJ databases">
        <title>Sequencing the genomes of 1000 actinobacteria strains.</title>
        <authorList>
            <person name="Klenk H.-P."/>
        </authorList>
    </citation>
    <scope>NUCLEOTIDE SEQUENCE [LARGE SCALE GENOMIC DNA]</scope>
    <source>
        <strain evidence="4 7">DSM 22242</strain>
    </source>
</reference>
<dbReference type="Gene3D" id="3.90.550.10">
    <property type="entry name" value="Spore Coat Polysaccharide Biosynthesis Protein SpsA, Chain A"/>
    <property type="match status" value="1"/>
</dbReference>
<dbReference type="CDD" id="cd04187">
    <property type="entry name" value="DPM1_like_bac"/>
    <property type="match status" value="1"/>
</dbReference>
<dbReference type="AlphaFoldDB" id="A0A3N0AEZ8"/>
<comment type="caution">
    <text evidence="5">The sequence shown here is derived from an EMBL/GenBank/DDBJ whole genome shotgun (WGS) entry which is preliminary data.</text>
</comment>
<dbReference type="EMBL" id="SSTM01000001">
    <property type="protein sequence ID" value="TJW12402.1"/>
    <property type="molecule type" value="Genomic_DNA"/>
</dbReference>
<dbReference type="OrthoDB" id="9811884at2"/>
<dbReference type="Proteomes" id="UP000530850">
    <property type="component" value="Unassembled WGS sequence"/>
</dbReference>
<dbReference type="GeneID" id="93356111"/>
<evidence type="ECO:0000259" key="3">
    <source>
        <dbReference type="Pfam" id="PF00535"/>
    </source>
</evidence>
<dbReference type="SUPFAM" id="SSF53448">
    <property type="entry name" value="Nucleotide-diphospho-sugar transferases"/>
    <property type="match status" value="1"/>
</dbReference>
<feature type="transmembrane region" description="Helical" evidence="2">
    <location>
        <begin position="236"/>
        <end position="261"/>
    </location>
</feature>
<evidence type="ECO:0000256" key="1">
    <source>
        <dbReference type="ARBA" id="ARBA00006739"/>
    </source>
</evidence>
<keyword evidence="6" id="KW-1185">Reference proteome</keyword>
<feature type="domain" description="Glycosyltransferase 2-like" evidence="3">
    <location>
        <begin position="5"/>
        <end position="175"/>
    </location>
</feature>
<dbReference type="InterPro" id="IPR029044">
    <property type="entry name" value="Nucleotide-diphossugar_trans"/>
</dbReference>
<dbReference type="EMBL" id="JACHYA010000001">
    <property type="protein sequence ID" value="MBB3170361.1"/>
    <property type="molecule type" value="Genomic_DNA"/>
</dbReference>
<evidence type="ECO:0000313" key="4">
    <source>
        <dbReference type="EMBL" id="MBB3170361.1"/>
    </source>
</evidence>
<evidence type="ECO:0000313" key="7">
    <source>
        <dbReference type="Proteomes" id="UP000530850"/>
    </source>
</evidence>
<keyword evidence="2" id="KW-0472">Membrane</keyword>